<gene>
    <name evidence="1" type="ORF">NDU88_003320</name>
</gene>
<dbReference type="EMBL" id="JANPWB010000015">
    <property type="protein sequence ID" value="KAJ1090185.1"/>
    <property type="molecule type" value="Genomic_DNA"/>
</dbReference>
<evidence type="ECO:0000313" key="1">
    <source>
        <dbReference type="EMBL" id="KAJ1090185.1"/>
    </source>
</evidence>
<sequence>MRIAERPRASSCHFHIAAGLLGGSLSSIPAEGLRRQYLSLRQGQIGNQCFLGPRFGHGLFRIYNAEDTLWLEFPTGGTTVVSAYAAFPFPGPRGR</sequence>
<evidence type="ECO:0000313" key="2">
    <source>
        <dbReference type="Proteomes" id="UP001066276"/>
    </source>
</evidence>
<dbReference type="AlphaFoldDB" id="A0AAV7LRS2"/>
<name>A0AAV7LRS2_PLEWA</name>
<protein>
    <submittedName>
        <fullName evidence="1">Uncharacterized protein</fullName>
    </submittedName>
</protein>
<comment type="caution">
    <text evidence="1">The sequence shown here is derived from an EMBL/GenBank/DDBJ whole genome shotgun (WGS) entry which is preliminary data.</text>
</comment>
<accession>A0AAV7LRS2</accession>
<reference evidence="1" key="1">
    <citation type="journal article" date="2022" name="bioRxiv">
        <title>Sequencing and chromosome-scale assembly of the giantPleurodeles waltlgenome.</title>
        <authorList>
            <person name="Brown T."/>
            <person name="Elewa A."/>
            <person name="Iarovenko S."/>
            <person name="Subramanian E."/>
            <person name="Araus A.J."/>
            <person name="Petzold A."/>
            <person name="Susuki M."/>
            <person name="Suzuki K.-i.T."/>
            <person name="Hayashi T."/>
            <person name="Toyoda A."/>
            <person name="Oliveira C."/>
            <person name="Osipova E."/>
            <person name="Leigh N.D."/>
            <person name="Simon A."/>
            <person name="Yun M.H."/>
        </authorList>
    </citation>
    <scope>NUCLEOTIDE SEQUENCE</scope>
    <source>
        <strain evidence="1">20211129_DDA</strain>
        <tissue evidence="1">Liver</tissue>
    </source>
</reference>
<organism evidence="1 2">
    <name type="scientific">Pleurodeles waltl</name>
    <name type="common">Iberian ribbed newt</name>
    <dbReference type="NCBI Taxonomy" id="8319"/>
    <lineage>
        <taxon>Eukaryota</taxon>
        <taxon>Metazoa</taxon>
        <taxon>Chordata</taxon>
        <taxon>Craniata</taxon>
        <taxon>Vertebrata</taxon>
        <taxon>Euteleostomi</taxon>
        <taxon>Amphibia</taxon>
        <taxon>Batrachia</taxon>
        <taxon>Caudata</taxon>
        <taxon>Salamandroidea</taxon>
        <taxon>Salamandridae</taxon>
        <taxon>Pleurodelinae</taxon>
        <taxon>Pleurodeles</taxon>
    </lineage>
</organism>
<dbReference type="Proteomes" id="UP001066276">
    <property type="component" value="Chromosome 11"/>
</dbReference>
<keyword evidence="2" id="KW-1185">Reference proteome</keyword>
<proteinExistence type="predicted"/>